<dbReference type="SUPFAM" id="SSF53649">
    <property type="entry name" value="Alkaline phosphatase-like"/>
    <property type="match status" value="1"/>
</dbReference>
<dbReference type="Proteomes" id="UP001501508">
    <property type="component" value="Unassembled WGS sequence"/>
</dbReference>
<accession>A0ABP8LXH8</accession>
<dbReference type="Gene3D" id="3.40.720.10">
    <property type="entry name" value="Alkaline Phosphatase, subunit A"/>
    <property type="match status" value="1"/>
</dbReference>
<keyword evidence="6" id="KW-1185">Reference proteome</keyword>
<reference evidence="6" key="1">
    <citation type="journal article" date="2019" name="Int. J. Syst. Evol. Microbiol.">
        <title>The Global Catalogue of Microorganisms (GCM) 10K type strain sequencing project: providing services to taxonomists for standard genome sequencing and annotation.</title>
        <authorList>
            <consortium name="The Broad Institute Genomics Platform"/>
            <consortium name="The Broad Institute Genome Sequencing Center for Infectious Disease"/>
            <person name="Wu L."/>
            <person name="Ma J."/>
        </authorList>
    </citation>
    <scope>NUCLEOTIDE SEQUENCE [LARGE SCALE GENOMIC DNA]</scope>
    <source>
        <strain evidence="6">JCM 31920</strain>
    </source>
</reference>
<evidence type="ECO:0000259" key="4">
    <source>
        <dbReference type="Pfam" id="PF00884"/>
    </source>
</evidence>
<dbReference type="InterPro" id="IPR000917">
    <property type="entry name" value="Sulfatase_N"/>
</dbReference>
<dbReference type="Pfam" id="PF00884">
    <property type="entry name" value="Sulfatase"/>
    <property type="match status" value="1"/>
</dbReference>
<comment type="similarity">
    <text evidence="1">Belongs to the sulfatase family.</text>
</comment>
<dbReference type="PANTHER" id="PTHR42693:SF53">
    <property type="entry name" value="ENDO-4-O-SULFATASE"/>
    <property type="match status" value="1"/>
</dbReference>
<feature type="region of interest" description="Disordered" evidence="3">
    <location>
        <begin position="172"/>
        <end position="195"/>
    </location>
</feature>
<sequence length="462" mass="51415">MLEMKFILKFIILLFAALPGLSQSKPNIILVMADDLGWGDVGFNGNPFIHTPHLDRMAAGSIQFTRAYAAAPVCSPTRASCLTGRNAERHGIFFANVGHLPAEEITLPQILKKEGYSTGFFGKWHLGTLTTTQRDGHRGGKEKEREHFAPPWSFGFDNVLATEIAVPTWDPMKEQSTPSRYWTAPDREATGSLDGDDSRVIMDRALPFIEKSAKNKTPFFSVIWFHAPHSPVAAGPAYRARYTGFDEDRQHYYGCITAMDEQIGRLRSFLRQLKIEKNTIIIFTSDNGPAGEGGGIAQYPGKRQQGVPGLFRGRKGSLYEGGVRVPGLLEWPARFGSHRKVSVPVSTSDYLPTILAILGKSPAAHPRPLDGVDLTGLLEGDNHPRNHPIAFKSYKQRAYTDDRFKLYSPDDGASYELYDLLNDPYETKDIAAENRERVSDMAAAYEQWLASCLRSAKGEDYK</sequence>
<dbReference type="InterPro" id="IPR050738">
    <property type="entry name" value="Sulfatase"/>
</dbReference>
<feature type="domain" description="Sulfatase N-terminal" evidence="4">
    <location>
        <begin position="26"/>
        <end position="359"/>
    </location>
</feature>
<evidence type="ECO:0000313" key="6">
    <source>
        <dbReference type="Proteomes" id="UP001501508"/>
    </source>
</evidence>
<gene>
    <name evidence="5" type="ORF">GCM10023091_16560</name>
</gene>
<evidence type="ECO:0000256" key="1">
    <source>
        <dbReference type="ARBA" id="ARBA00008779"/>
    </source>
</evidence>
<name>A0ABP8LXH8_9BACT</name>
<evidence type="ECO:0000256" key="2">
    <source>
        <dbReference type="ARBA" id="ARBA00022801"/>
    </source>
</evidence>
<protein>
    <submittedName>
        <fullName evidence="5">Sulfatase-like hydrolase/transferase</fullName>
    </submittedName>
</protein>
<evidence type="ECO:0000313" key="5">
    <source>
        <dbReference type="EMBL" id="GAA4437404.1"/>
    </source>
</evidence>
<dbReference type="InterPro" id="IPR017850">
    <property type="entry name" value="Alkaline_phosphatase_core_sf"/>
</dbReference>
<comment type="caution">
    <text evidence="5">The sequence shown here is derived from an EMBL/GenBank/DDBJ whole genome shotgun (WGS) entry which is preliminary data.</text>
</comment>
<proteinExistence type="inferred from homology"/>
<dbReference type="PANTHER" id="PTHR42693">
    <property type="entry name" value="ARYLSULFATASE FAMILY MEMBER"/>
    <property type="match status" value="1"/>
</dbReference>
<dbReference type="Gene3D" id="3.30.1120.10">
    <property type="match status" value="1"/>
</dbReference>
<dbReference type="EMBL" id="BAABEY010000018">
    <property type="protein sequence ID" value="GAA4437404.1"/>
    <property type="molecule type" value="Genomic_DNA"/>
</dbReference>
<keyword evidence="2" id="KW-0378">Hydrolase</keyword>
<evidence type="ECO:0000256" key="3">
    <source>
        <dbReference type="SAM" id="MobiDB-lite"/>
    </source>
</evidence>
<organism evidence="5 6">
    <name type="scientific">Ravibacter arvi</name>
    <dbReference type="NCBI Taxonomy" id="2051041"/>
    <lineage>
        <taxon>Bacteria</taxon>
        <taxon>Pseudomonadati</taxon>
        <taxon>Bacteroidota</taxon>
        <taxon>Cytophagia</taxon>
        <taxon>Cytophagales</taxon>
        <taxon>Spirosomataceae</taxon>
        <taxon>Ravibacter</taxon>
    </lineage>
</organism>